<gene>
    <name evidence="1" type="ORF">B7P33_04080</name>
</gene>
<dbReference type="OrthoDB" id="9803040at2"/>
<sequence length="167" mass="19355">MDEIVNRVSQSALVTFDLEEHYPQGIRMHIDIKEWLFQHMVLREKEFRGHLKEHDWSQYQDAFVSVSCSVEAIVPQWAFVLVASHLQPLAKRVVFGTAENLETQLYQEVLDQLDYEYLKDKPVILKGCSNKPVPLNAYIMAMDKIQPLARSVMYGEACSAVPLFKRK</sequence>
<comment type="caution">
    <text evidence="1">The sequence shown here is derived from an EMBL/GenBank/DDBJ whole genome shotgun (WGS) entry which is preliminary data.</text>
</comment>
<organism evidence="1 2">
    <name type="scientific">Sediminicola luteus</name>
    <dbReference type="NCBI Taxonomy" id="319238"/>
    <lineage>
        <taxon>Bacteria</taxon>
        <taxon>Pseudomonadati</taxon>
        <taxon>Bacteroidota</taxon>
        <taxon>Flavobacteriia</taxon>
        <taxon>Flavobacteriales</taxon>
        <taxon>Flavobacteriaceae</taxon>
        <taxon>Sediminicola</taxon>
    </lineage>
</organism>
<keyword evidence="2" id="KW-1185">Reference proteome</keyword>
<reference evidence="1 2" key="1">
    <citation type="submission" date="2017-04" db="EMBL/GenBank/DDBJ databases">
        <title>A new member of the family Flavobacteriaceae isolated from ascidians.</title>
        <authorList>
            <person name="Chen L."/>
        </authorList>
    </citation>
    <scope>NUCLEOTIDE SEQUENCE [LARGE SCALE GENOMIC DNA]</scope>
    <source>
        <strain evidence="1 2">HQA918</strain>
    </source>
</reference>
<dbReference type="Pfam" id="PF10652">
    <property type="entry name" value="DUF2480"/>
    <property type="match status" value="1"/>
</dbReference>
<name>A0A2A4GFG3_9FLAO</name>
<dbReference type="EMBL" id="NBWU01000001">
    <property type="protein sequence ID" value="PCE66482.1"/>
    <property type="molecule type" value="Genomic_DNA"/>
</dbReference>
<dbReference type="Proteomes" id="UP000219559">
    <property type="component" value="Unassembled WGS sequence"/>
</dbReference>
<dbReference type="AlphaFoldDB" id="A0A2A4GFG3"/>
<evidence type="ECO:0008006" key="3">
    <source>
        <dbReference type="Google" id="ProtNLM"/>
    </source>
</evidence>
<dbReference type="InterPro" id="IPR018914">
    <property type="entry name" value="DUF2480"/>
</dbReference>
<protein>
    <recommendedName>
        <fullName evidence="3">DUF2480 domain-containing protein</fullName>
    </recommendedName>
</protein>
<accession>A0A2A4GFG3</accession>
<evidence type="ECO:0000313" key="1">
    <source>
        <dbReference type="EMBL" id="PCE66482.1"/>
    </source>
</evidence>
<proteinExistence type="predicted"/>
<evidence type="ECO:0000313" key="2">
    <source>
        <dbReference type="Proteomes" id="UP000219559"/>
    </source>
</evidence>
<dbReference type="RefSeq" id="WP_097442004.1">
    <property type="nucleotide sequence ID" value="NZ_NBWU01000001.1"/>
</dbReference>